<organism evidence="10">
    <name type="scientific">Oryza meridionalis</name>
    <dbReference type="NCBI Taxonomy" id="40149"/>
    <lineage>
        <taxon>Eukaryota</taxon>
        <taxon>Viridiplantae</taxon>
        <taxon>Streptophyta</taxon>
        <taxon>Embryophyta</taxon>
        <taxon>Tracheophyta</taxon>
        <taxon>Spermatophyta</taxon>
        <taxon>Magnoliopsida</taxon>
        <taxon>Liliopsida</taxon>
        <taxon>Poales</taxon>
        <taxon>Poaceae</taxon>
        <taxon>BOP clade</taxon>
        <taxon>Oryzoideae</taxon>
        <taxon>Oryzeae</taxon>
        <taxon>Oryzinae</taxon>
        <taxon>Oryza</taxon>
    </lineage>
</organism>
<comment type="similarity">
    <text evidence="4">Belongs to the IPP isomerase type 1 family.</text>
</comment>
<dbReference type="GO" id="GO:0015995">
    <property type="term" value="P:chlorophyll biosynthetic process"/>
    <property type="evidence" value="ECO:0007669"/>
    <property type="project" value="UniProtKB-UniPathway"/>
</dbReference>
<evidence type="ECO:0000256" key="2">
    <source>
        <dbReference type="ARBA" id="ARBA00004826"/>
    </source>
</evidence>
<dbReference type="GO" id="GO:0009240">
    <property type="term" value="P:isopentenyl diphosphate biosynthetic process"/>
    <property type="evidence" value="ECO:0007669"/>
    <property type="project" value="TreeGrafter"/>
</dbReference>
<dbReference type="AlphaFoldDB" id="A0A0E0DRE0"/>
<name>A0A0E0DRE0_9ORYZ</name>
<dbReference type="CDD" id="cd02885">
    <property type="entry name" value="NUDIX_IPP_Isomerase"/>
    <property type="match status" value="1"/>
</dbReference>
<keyword evidence="11" id="KW-1185">Reference proteome</keyword>
<evidence type="ECO:0000256" key="4">
    <source>
        <dbReference type="ARBA" id="ARBA00007579"/>
    </source>
</evidence>
<evidence type="ECO:0000256" key="8">
    <source>
        <dbReference type="ARBA" id="ARBA00023235"/>
    </source>
</evidence>
<dbReference type="HOGENOM" id="CLU_060552_0_0_1"/>
<feature type="domain" description="Nudix hydrolase" evidence="9">
    <location>
        <begin position="175"/>
        <end position="327"/>
    </location>
</feature>
<sequence>MLEMIGTEEVRARRPRQIKPSLTLNVTVTNFLAQIHPARRRRLPASRATRPAYSSYRSLPMAAAVRSLALLSTASASLGLGVARATARRRVASRSPFGRGLALRGMSSSSSSFAATAAVMGKAGTAEAADAGMDAVQRRLMFEDECILVDEQDNVVGHDSKYNCHLMEKINSGHVLHRAFSVFLFNSKYELLLQQRSATKVTFPLVWTNTCCSHPLYRESELIEDKSLGVRNAAQRKLFDELGIQAEELPVDQFIPLGRMLYKAPSDGKWGEHELDYLLFMVRDVELTPNPEEVADVKYVNRDDLKELLEKADAGEGGIKLSPWFRLVVDNFLMEWWDHVEQGTLEEAIDMKTIHKL</sequence>
<dbReference type="Proteomes" id="UP000008021">
    <property type="component" value="Chromosome 5"/>
</dbReference>
<dbReference type="GO" id="GO:0004452">
    <property type="term" value="F:isopentenyl-diphosphate delta-isomerase activity"/>
    <property type="evidence" value="ECO:0007669"/>
    <property type="project" value="UniProtKB-EC"/>
</dbReference>
<dbReference type="EC" id="5.3.3.2" evidence="5"/>
<dbReference type="GO" id="GO:0005829">
    <property type="term" value="C:cytosol"/>
    <property type="evidence" value="ECO:0007669"/>
    <property type="project" value="UniProtKB-ARBA"/>
</dbReference>
<dbReference type="Gene3D" id="3.90.79.10">
    <property type="entry name" value="Nucleoside Triphosphate Pyrophosphohydrolase"/>
    <property type="match status" value="1"/>
</dbReference>
<protein>
    <recommendedName>
        <fullName evidence="5">isopentenyl-diphosphate Delta-isomerase</fullName>
        <ecNumber evidence="5">5.3.3.2</ecNumber>
    </recommendedName>
</protein>
<evidence type="ECO:0000313" key="11">
    <source>
        <dbReference type="Proteomes" id="UP000008021"/>
    </source>
</evidence>
<evidence type="ECO:0000256" key="6">
    <source>
        <dbReference type="ARBA" id="ARBA00023171"/>
    </source>
</evidence>
<evidence type="ECO:0000259" key="9">
    <source>
        <dbReference type="PROSITE" id="PS51462"/>
    </source>
</evidence>
<dbReference type="EnsemblPlants" id="OMERI05G14310.1">
    <property type="protein sequence ID" value="OMERI05G14310.1"/>
    <property type="gene ID" value="OMERI05G14310"/>
</dbReference>
<comment type="function">
    <text evidence="1">Catalyzes the 1,3-allylic rearrangement of the homoallylic substrate isopentenyl (IPP) to its highly electrophilic allylic isomer, dimethylallyl diphosphate (DMAPP).</text>
</comment>
<comment type="pathway">
    <text evidence="3">Porphyrin-containing compound metabolism; chlorophyll biosynthesis.</text>
</comment>
<proteinExistence type="inferred from homology"/>
<dbReference type="PANTHER" id="PTHR10885:SF0">
    <property type="entry name" value="ISOPENTENYL-DIPHOSPHATE DELTA-ISOMERASE"/>
    <property type="match status" value="1"/>
</dbReference>
<dbReference type="STRING" id="40149.A0A0E0DRE0"/>
<dbReference type="InterPro" id="IPR011876">
    <property type="entry name" value="IsopentenylPP_isomerase_typ1"/>
</dbReference>
<keyword evidence="7" id="KW-0414">Isoprene biosynthesis</keyword>
<dbReference type="InterPro" id="IPR015797">
    <property type="entry name" value="NUDIX_hydrolase-like_dom_sf"/>
</dbReference>
<dbReference type="UniPathway" id="UPA00059">
    <property type="reaction ID" value="UER00104"/>
</dbReference>
<dbReference type="NCBIfam" id="TIGR02150">
    <property type="entry name" value="IPP_isom_1"/>
    <property type="match status" value="1"/>
</dbReference>
<evidence type="ECO:0000256" key="5">
    <source>
        <dbReference type="ARBA" id="ARBA00012057"/>
    </source>
</evidence>
<evidence type="ECO:0000256" key="3">
    <source>
        <dbReference type="ARBA" id="ARBA00005173"/>
    </source>
</evidence>
<evidence type="ECO:0000256" key="1">
    <source>
        <dbReference type="ARBA" id="ARBA00003951"/>
    </source>
</evidence>
<dbReference type="Pfam" id="PF00293">
    <property type="entry name" value="NUDIX"/>
    <property type="match status" value="1"/>
</dbReference>
<dbReference type="PANTHER" id="PTHR10885">
    <property type="entry name" value="ISOPENTENYL-DIPHOSPHATE DELTA-ISOMERASE"/>
    <property type="match status" value="1"/>
</dbReference>
<dbReference type="InterPro" id="IPR000086">
    <property type="entry name" value="NUDIX_hydrolase_dom"/>
</dbReference>
<dbReference type="SUPFAM" id="SSF55811">
    <property type="entry name" value="Nudix"/>
    <property type="match status" value="1"/>
</dbReference>
<comment type="pathway">
    <text evidence="2">Isoprenoid biosynthesis; dimethylallyl diphosphate biosynthesis; dimethylallyl diphosphate from isopentenyl diphosphate: step 1/1.</text>
</comment>
<keyword evidence="8" id="KW-0413">Isomerase</keyword>
<reference evidence="10" key="1">
    <citation type="submission" date="2015-04" db="UniProtKB">
        <authorList>
            <consortium name="EnsemblPlants"/>
        </authorList>
    </citation>
    <scope>IDENTIFICATION</scope>
</reference>
<dbReference type="Gramene" id="OMERI05G14310.1">
    <property type="protein sequence ID" value="OMERI05G14310.1"/>
    <property type="gene ID" value="OMERI05G14310"/>
</dbReference>
<accession>A0A0E0DRE0</accession>
<dbReference type="GO" id="GO:0050992">
    <property type="term" value="P:dimethylallyl diphosphate biosynthetic process"/>
    <property type="evidence" value="ECO:0007669"/>
    <property type="project" value="UniProtKB-UniPathway"/>
</dbReference>
<dbReference type="PROSITE" id="PS51462">
    <property type="entry name" value="NUDIX"/>
    <property type="match status" value="1"/>
</dbReference>
<reference evidence="10" key="2">
    <citation type="submission" date="2018-05" db="EMBL/GenBank/DDBJ databases">
        <title>OmerRS3 (Oryza meridionalis Reference Sequence Version 3).</title>
        <authorList>
            <person name="Zhang J."/>
            <person name="Kudrna D."/>
            <person name="Lee S."/>
            <person name="Talag J."/>
            <person name="Welchert J."/>
            <person name="Wing R.A."/>
        </authorList>
    </citation>
    <scope>NUCLEOTIDE SEQUENCE [LARGE SCALE GENOMIC DNA]</scope>
    <source>
        <strain evidence="10">cv. OR44</strain>
    </source>
</reference>
<dbReference type="eggNOG" id="KOG0142">
    <property type="taxonomic scope" value="Eukaryota"/>
</dbReference>
<dbReference type="FunFam" id="3.90.79.10:FF:000025">
    <property type="entry name" value="isopentenyl-diphosphate Delta-isomerase I"/>
    <property type="match status" value="1"/>
</dbReference>
<evidence type="ECO:0000256" key="7">
    <source>
        <dbReference type="ARBA" id="ARBA00023229"/>
    </source>
</evidence>
<evidence type="ECO:0000313" key="10">
    <source>
        <dbReference type="EnsemblPlants" id="OMERI05G14310.1"/>
    </source>
</evidence>
<keyword evidence="6" id="KW-0149">Chlorophyll biosynthesis</keyword>
<dbReference type="UniPathway" id="UPA00668"/>